<evidence type="ECO:0000313" key="4">
    <source>
        <dbReference type="EMBL" id="KAJ7762132.1"/>
    </source>
</evidence>
<dbReference type="Proteomes" id="UP001215598">
    <property type="component" value="Unassembled WGS sequence"/>
</dbReference>
<feature type="signal peptide" evidence="1">
    <location>
        <begin position="1"/>
        <end position="30"/>
    </location>
</feature>
<feature type="domain" description="Peptidase S33 tripeptidyl aminopeptidase-like C-terminal" evidence="3">
    <location>
        <begin position="428"/>
        <end position="515"/>
    </location>
</feature>
<reference evidence="4" key="1">
    <citation type="submission" date="2023-03" db="EMBL/GenBank/DDBJ databases">
        <title>Massive genome expansion in bonnet fungi (Mycena s.s.) driven by repeated elements and novel gene families across ecological guilds.</title>
        <authorList>
            <consortium name="Lawrence Berkeley National Laboratory"/>
            <person name="Harder C.B."/>
            <person name="Miyauchi S."/>
            <person name="Viragh M."/>
            <person name="Kuo A."/>
            <person name="Thoen E."/>
            <person name="Andreopoulos B."/>
            <person name="Lu D."/>
            <person name="Skrede I."/>
            <person name="Drula E."/>
            <person name="Henrissat B."/>
            <person name="Morin E."/>
            <person name="Kohler A."/>
            <person name="Barry K."/>
            <person name="LaButti K."/>
            <person name="Morin E."/>
            <person name="Salamov A."/>
            <person name="Lipzen A."/>
            <person name="Mereny Z."/>
            <person name="Hegedus B."/>
            <person name="Baldrian P."/>
            <person name="Stursova M."/>
            <person name="Weitz H."/>
            <person name="Taylor A."/>
            <person name="Grigoriev I.V."/>
            <person name="Nagy L.G."/>
            <person name="Martin F."/>
            <person name="Kauserud H."/>
        </authorList>
    </citation>
    <scope>NUCLEOTIDE SEQUENCE</scope>
    <source>
        <strain evidence="4">CBHHK182m</strain>
    </source>
</reference>
<sequence length="555" mass="59822">MRTKNMALYSLSRLALALLVCLQASKPATAAAANEEIRWVDCHKRVPQPIQSALNVTGTTFNGTLPSTLHCGEMDVPLDYTKAFNDATNKITIGFAMNRPAKYSSGLILYHAGGPGLDAASQAWANALNLSWGAPFAGLQDFDFLALNTRGLQFSNPLNCTSGVFFNDIPFSFPSSQTEYDQYQAAMTNFFAACTKNTTPVGVMKHIGTIELVQDWDSLHAALGYDKVNFAGVSYGTFAGMAYAARFPERVDRFVLDAVIPHGMPFQDMVTDQVAAANRLVLRADAFCLTDIKCPFHGQGNGSVVKAWDTLLARAIAKPLTALSCGPGTGCNSPVTATDLRYGLTVLLASNPDFPLFNIALNASLHGDASLFGYAPLFDLRESIFAPLLCSDFKLDVAQKNFASYNALNINSQNVDARRVIYSQIGQYFLMCSAWPNPVPEPATLPTNLPLMWMTSDFDLNLPTELTTFAVQQAPKSTLVIRHGDDHTSILFVPAGTPAQKIATSFLTTGKMPSPRSDAQITIIGPGKMRGPVPGAYDVPTGAVAEDISSIEDIV</sequence>
<name>A0AAD7NH76_9AGAR</name>
<evidence type="ECO:0000259" key="2">
    <source>
        <dbReference type="Pfam" id="PF00561"/>
    </source>
</evidence>
<dbReference type="InterPro" id="IPR000073">
    <property type="entry name" value="AB_hydrolase_1"/>
</dbReference>
<evidence type="ECO:0000259" key="3">
    <source>
        <dbReference type="Pfam" id="PF08386"/>
    </source>
</evidence>
<dbReference type="Pfam" id="PF00561">
    <property type="entry name" value="Abhydrolase_1"/>
    <property type="match status" value="1"/>
</dbReference>
<proteinExistence type="predicted"/>
<accession>A0AAD7NH76</accession>
<organism evidence="4 5">
    <name type="scientific">Mycena metata</name>
    <dbReference type="NCBI Taxonomy" id="1033252"/>
    <lineage>
        <taxon>Eukaryota</taxon>
        <taxon>Fungi</taxon>
        <taxon>Dikarya</taxon>
        <taxon>Basidiomycota</taxon>
        <taxon>Agaricomycotina</taxon>
        <taxon>Agaricomycetes</taxon>
        <taxon>Agaricomycetidae</taxon>
        <taxon>Agaricales</taxon>
        <taxon>Marasmiineae</taxon>
        <taxon>Mycenaceae</taxon>
        <taxon>Mycena</taxon>
    </lineage>
</organism>
<feature type="chain" id="PRO_5042281719" description="AB hydrolase-1 domain-containing protein" evidence="1">
    <location>
        <begin position="31"/>
        <end position="555"/>
    </location>
</feature>
<evidence type="ECO:0000313" key="5">
    <source>
        <dbReference type="Proteomes" id="UP001215598"/>
    </source>
</evidence>
<evidence type="ECO:0000256" key="1">
    <source>
        <dbReference type="SAM" id="SignalP"/>
    </source>
</evidence>
<feature type="domain" description="AB hydrolase-1" evidence="2">
    <location>
        <begin position="108"/>
        <end position="279"/>
    </location>
</feature>
<evidence type="ECO:0008006" key="6">
    <source>
        <dbReference type="Google" id="ProtNLM"/>
    </source>
</evidence>
<dbReference type="Pfam" id="PF08386">
    <property type="entry name" value="Abhydrolase_4"/>
    <property type="match status" value="1"/>
</dbReference>
<dbReference type="Gene3D" id="3.40.50.1820">
    <property type="entry name" value="alpha/beta hydrolase"/>
    <property type="match status" value="1"/>
</dbReference>
<comment type="caution">
    <text evidence="4">The sequence shown here is derived from an EMBL/GenBank/DDBJ whole genome shotgun (WGS) entry which is preliminary data.</text>
</comment>
<dbReference type="InterPro" id="IPR029058">
    <property type="entry name" value="AB_hydrolase_fold"/>
</dbReference>
<dbReference type="InterPro" id="IPR013595">
    <property type="entry name" value="Pept_S33_TAP-like_C"/>
</dbReference>
<dbReference type="EMBL" id="JARKIB010000033">
    <property type="protein sequence ID" value="KAJ7762132.1"/>
    <property type="molecule type" value="Genomic_DNA"/>
</dbReference>
<dbReference type="AlphaFoldDB" id="A0AAD7NH76"/>
<dbReference type="SUPFAM" id="SSF53474">
    <property type="entry name" value="alpha/beta-Hydrolases"/>
    <property type="match status" value="1"/>
</dbReference>
<keyword evidence="1" id="KW-0732">Signal</keyword>
<keyword evidence="5" id="KW-1185">Reference proteome</keyword>
<gene>
    <name evidence="4" type="ORF">B0H16DRAFT_1719175</name>
</gene>
<protein>
    <recommendedName>
        <fullName evidence="6">AB hydrolase-1 domain-containing protein</fullName>
    </recommendedName>
</protein>